<keyword evidence="4" id="KW-1185">Reference proteome</keyword>
<dbReference type="Gene3D" id="2.40.50.90">
    <property type="match status" value="1"/>
</dbReference>
<evidence type="ECO:0000313" key="4">
    <source>
        <dbReference type="Proteomes" id="UP000485058"/>
    </source>
</evidence>
<gene>
    <name evidence="3" type="ORF">HaLaN_02746</name>
</gene>
<protein>
    <submittedName>
        <fullName evidence="3">High light-induced nuclease</fullName>
    </submittedName>
</protein>
<sequence>MNGLMLRGPRPGAAASAGQPAVAGPSAGLRRGSLAVARYAKSPVSDEMNNAVTAALSALLLFNSTAGPVPLAQAAPDTFVGTARVVDGDTLYIGSEKFRLYGVDAPETKQTCTDGVGQSYACGLVAKDALTQKIGNQPVSCKVRERDQYGRGVAVCSLAPGGVMGMVSGGAGAEELNSWLVKNGLAVAYSLPPGLPLPLPNQGIVLSAPSAASPAAIIPAPPLFCGPGVKPVKGNISGKGEKIYHLPGGAYYDKVLIEPEKGEQYFCTEQQAIAAGYRAAGTPQGGAAKAAPKPAAG</sequence>
<accession>A0A699YJ00</accession>
<dbReference type="InterPro" id="IPR035437">
    <property type="entry name" value="SNase_OB-fold_sf"/>
</dbReference>
<evidence type="ECO:0000313" key="3">
    <source>
        <dbReference type="EMBL" id="GFH07878.1"/>
    </source>
</evidence>
<dbReference type="EMBL" id="BLLF01000122">
    <property type="protein sequence ID" value="GFH07878.1"/>
    <property type="molecule type" value="Genomic_DNA"/>
</dbReference>
<feature type="non-terminal residue" evidence="3">
    <location>
        <position position="297"/>
    </location>
</feature>
<dbReference type="Pfam" id="PF00565">
    <property type="entry name" value="SNase"/>
    <property type="match status" value="1"/>
</dbReference>
<feature type="region of interest" description="Disordered" evidence="1">
    <location>
        <begin position="1"/>
        <end position="27"/>
    </location>
</feature>
<dbReference type="Proteomes" id="UP000485058">
    <property type="component" value="Unassembled WGS sequence"/>
</dbReference>
<evidence type="ECO:0000256" key="1">
    <source>
        <dbReference type="SAM" id="MobiDB-lite"/>
    </source>
</evidence>
<dbReference type="AlphaFoldDB" id="A0A699YJ00"/>
<feature type="compositionally biased region" description="Low complexity" evidence="1">
    <location>
        <begin position="7"/>
        <end position="27"/>
    </location>
</feature>
<dbReference type="SMART" id="SM00318">
    <property type="entry name" value="SNc"/>
    <property type="match status" value="1"/>
</dbReference>
<evidence type="ECO:0000259" key="2">
    <source>
        <dbReference type="PROSITE" id="PS50830"/>
    </source>
</evidence>
<comment type="caution">
    <text evidence="3">The sequence shown here is derived from an EMBL/GenBank/DDBJ whole genome shotgun (WGS) entry which is preliminary data.</text>
</comment>
<dbReference type="InterPro" id="IPR016071">
    <property type="entry name" value="Staphylococal_nuclease_OB-fold"/>
</dbReference>
<dbReference type="PROSITE" id="PS50830">
    <property type="entry name" value="TNASE_3"/>
    <property type="match status" value="1"/>
</dbReference>
<feature type="domain" description="TNase-like" evidence="2">
    <location>
        <begin position="84"/>
        <end position="189"/>
    </location>
</feature>
<dbReference type="SUPFAM" id="SSF50199">
    <property type="entry name" value="Staphylococcal nuclease"/>
    <property type="match status" value="1"/>
</dbReference>
<reference evidence="3 4" key="1">
    <citation type="submission" date="2020-02" db="EMBL/GenBank/DDBJ databases">
        <title>Draft genome sequence of Haematococcus lacustris strain NIES-144.</title>
        <authorList>
            <person name="Morimoto D."/>
            <person name="Nakagawa S."/>
            <person name="Yoshida T."/>
            <person name="Sawayama S."/>
        </authorList>
    </citation>
    <scope>NUCLEOTIDE SEQUENCE [LARGE SCALE GENOMIC DNA]</scope>
    <source>
        <strain evidence="3 4">NIES-144</strain>
    </source>
</reference>
<organism evidence="3 4">
    <name type="scientific">Haematococcus lacustris</name>
    <name type="common">Green alga</name>
    <name type="synonym">Haematococcus pluvialis</name>
    <dbReference type="NCBI Taxonomy" id="44745"/>
    <lineage>
        <taxon>Eukaryota</taxon>
        <taxon>Viridiplantae</taxon>
        <taxon>Chlorophyta</taxon>
        <taxon>core chlorophytes</taxon>
        <taxon>Chlorophyceae</taxon>
        <taxon>CS clade</taxon>
        <taxon>Chlamydomonadales</taxon>
        <taxon>Haematococcaceae</taxon>
        <taxon>Haematococcus</taxon>
    </lineage>
</organism>
<proteinExistence type="predicted"/>
<feature type="non-terminal residue" evidence="3">
    <location>
        <position position="1"/>
    </location>
</feature>
<name>A0A699YJ00_HAELA</name>